<proteinExistence type="inferred from homology"/>
<protein>
    <submittedName>
        <fullName evidence="13 14">Uncharacterized protein</fullName>
    </submittedName>
</protein>
<dbReference type="PRINTS" id="PR00926">
    <property type="entry name" value="MITOCARRIER"/>
</dbReference>
<dbReference type="RefSeq" id="XP_009022239.1">
    <property type="nucleotide sequence ID" value="XM_009023991.1"/>
</dbReference>
<dbReference type="EMBL" id="KB097106">
    <property type="protein sequence ID" value="ESN99610.1"/>
    <property type="molecule type" value="Genomic_DNA"/>
</dbReference>
<feature type="transmembrane region" description="Helical" evidence="12">
    <location>
        <begin position="212"/>
        <end position="232"/>
    </location>
</feature>
<evidence type="ECO:0000256" key="4">
    <source>
        <dbReference type="ARBA" id="ARBA00022692"/>
    </source>
</evidence>
<sequence length="303" mass="33811">MNSLECRAIIEEEIISEVHSHWWKHLVAGGVAGAVSRSCTAPLDRIKIFLQVPKNKTPLTLRNASRAICKEGGVFSFWRGNGVNIVKVVPEIAIKFTLYDEKKLMLYRENEEAGMFERMAAGGSAGFISQTIVYPLEVMKTRLALRQTNQSSWSCVRDIFQQGGCSPRAFFLGYSANVVGIVPYAAIDLAVYETLKRRYMEYTNTTDTPHSFALFGCALMSSLLGQTVTYPLNLVKTRKQATIVSKTSHHLSLASYLRLISRTEGIPGLYRGLSANLLKVGPAVSLVYVVYERVREFLDAPMR</sequence>
<keyword evidence="6" id="KW-0999">Mitochondrion inner membrane</keyword>
<dbReference type="EMBL" id="AMQM01005838">
    <property type="status" value="NOT_ANNOTATED_CDS"/>
    <property type="molecule type" value="Genomic_DNA"/>
</dbReference>
<dbReference type="InterPro" id="IPR023395">
    <property type="entry name" value="MCP_dom_sf"/>
</dbReference>
<evidence type="ECO:0000256" key="7">
    <source>
        <dbReference type="ARBA" id="ARBA00022989"/>
    </source>
</evidence>
<reference evidence="15" key="1">
    <citation type="submission" date="2012-12" db="EMBL/GenBank/DDBJ databases">
        <authorList>
            <person name="Hellsten U."/>
            <person name="Grimwood J."/>
            <person name="Chapman J.A."/>
            <person name="Shapiro H."/>
            <person name="Aerts A."/>
            <person name="Otillar R.P."/>
            <person name="Terry A.Y."/>
            <person name="Boore J.L."/>
            <person name="Simakov O."/>
            <person name="Marletaz F."/>
            <person name="Cho S.-J."/>
            <person name="Edsinger-Gonzales E."/>
            <person name="Havlak P."/>
            <person name="Kuo D.-H."/>
            <person name="Larsson T."/>
            <person name="Lv J."/>
            <person name="Arendt D."/>
            <person name="Savage R."/>
            <person name="Osoegawa K."/>
            <person name="de Jong P."/>
            <person name="Lindberg D.R."/>
            <person name="Seaver E.C."/>
            <person name="Weisblat D.A."/>
            <person name="Putnam N.H."/>
            <person name="Grigoriev I.V."/>
            <person name="Rokhsar D.S."/>
        </authorList>
    </citation>
    <scope>NUCLEOTIDE SEQUENCE</scope>
</reference>
<keyword evidence="15" id="KW-1185">Reference proteome</keyword>
<dbReference type="Pfam" id="PF00153">
    <property type="entry name" value="Mito_carr"/>
    <property type="match status" value="3"/>
</dbReference>
<keyword evidence="8" id="KW-0496">Mitochondrion</keyword>
<dbReference type="SUPFAM" id="SSF103506">
    <property type="entry name" value="Mitochondrial carrier"/>
    <property type="match status" value="1"/>
</dbReference>
<evidence type="ECO:0000256" key="3">
    <source>
        <dbReference type="ARBA" id="ARBA00022448"/>
    </source>
</evidence>
<dbReference type="GO" id="GO:0015867">
    <property type="term" value="P:ATP transport"/>
    <property type="evidence" value="ECO:0000318"/>
    <property type="project" value="GO_Central"/>
</dbReference>
<dbReference type="Gene3D" id="1.50.40.10">
    <property type="entry name" value="Mitochondrial carrier domain"/>
    <property type="match status" value="1"/>
</dbReference>
<name>T1G5D9_HELRO</name>
<dbReference type="FunFam" id="1.50.40.10:FF:000003">
    <property type="entry name" value="Putative calcium-binding mitochondrial carrier protein scamc-2"/>
    <property type="match status" value="1"/>
</dbReference>
<evidence type="ECO:0000256" key="10">
    <source>
        <dbReference type="PROSITE-ProRule" id="PRU00282"/>
    </source>
</evidence>
<feature type="transmembrane region" description="Helical" evidence="12">
    <location>
        <begin position="169"/>
        <end position="192"/>
    </location>
</feature>
<feature type="repeat" description="Solcar" evidence="10">
    <location>
        <begin position="209"/>
        <end position="297"/>
    </location>
</feature>
<dbReference type="PANTHER" id="PTHR24089">
    <property type="entry name" value="SOLUTE CARRIER FAMILY 25"/>
    <property type="match status" value="1"/>
</dbReference>
<dbReference type="GeneID" id="20216286"/>
<evidence type="ECO:0000256" key="11">
    <source>
        <dbReference type="RuleBase" id="RU000488"/>
    </source>
</evidence>
<evidence type="ECO:0000256" key="9">
    <source>
        <dbReference type="ARBA" id="ARBA00023136"/>
    </source>
</evidence>
<evidence type="ECO:0000313" key="15">
    <source>
        <dbReference type="Proteomes" id="UP000015101"/>
    </source>
</evidence>
<evidence type="ECO:0000256" key="2">
    <source>
        <dbReference type="ARBA" id="ARBA00006375"/>
    </source>
</evidence>
<feature type="repeat" description="Solcar" evidence="10">
    <location>
        <begin position="113"/>
        <end position="198"/>
    </location>
</feature>
<evidence type="ECO:0000256" key="8">
    <source>
        <dbReference type="ARBA" id="ARBA00023128"/>
    </source>
</evidence>
<comment type="subcellular location">
    <subcellularLocation>
        <location evidence="1">Mitochondrion inner membrane</location>
        <topology evidence="1">Multi-pass membrane protein</topology>
    </subcellularLocation>
</comment>
<dbReference type="STRING" id="6412.T1G5D9"/>
<keyword evidence="3 11" id="KW-0813">Transport</keyword>
<evidence type="ECO:0000256" key="12">
    <source>
        <dbReference type="SAM" id="Phobius"/>
    </source>
</evidence>
<keyword evidence="4 10" id="KW-0812">Transmembrane</keyword>
<comment type="similarity">
    <text evidence="2 11">Belongs to the mitochondrial carrier (TC 2.A.29) family.</text>
</comment>
<dbReference type="GO" id="GO:0015866">
    <property type="term" value="P:ADP transport"/>
    <property type="evidence" value="ECO:0000318"/>
    <property type="project" value="GO_Central"/>
</dbReference>
<evidence type="ECO:0000313" key="14">
    <source>
        <dbReference type="EnsemblMetazoa" id="HelroP84047"/>
    </source>
</evidence>
<dbReference type="InterPro" id="IPR002067">
    <property type="entry name" value="MCP"/>
</dbReference>
<evidence type="ECO:0000256" key="6">
    <source>
        <dbReference type="ARBA" id="ARBA00022792"/>
    </source>
</evidence>
<feature type="repeat" description="Solcar" evidence="10">
    <location>
        <begin position="20"/>
        <end position="105"/>
    </location>
</feature>
<dbReference type="HOGENOM" id="CLU_015166_10_2_1"/>
<evidence type="ECO:0000313" key="13">
    <source>
        <dbReference type="EMBL" id="ESN99610.1"/>
    </source>
</evidence>
<dbReference type="GO" id="GO:0005347">
    <property type="term" value="F:ATP transmembrane transporter activity"/>
    <property type="evidence" value="ECO:0000318"/>
    <property type="project" value="GO_Central"/>
</dbReference>
<organism evidence="14 15">
    <name type="scientific">Helobdella robusta</name>
    <name type="common">Californian leech</name>
    <dbReference type="NCBI Taxonomy" id="6412"/>
    <lineage>
        <taxon>Eukaryota</taxon>
        <taxon>Metazoa</taxon>
        <taxon>Spiralia</taxon>
        <taxon>Lophotrochozoa</taxon>
        <taxon>Annelida</taxon>
        <taxon>Clitellata</taxon>
        <taxon>Hirudinea</taxon>
        <taxon>Rhynchobdellida</taxon>
        <taxon>Glossiphoniidae</taxon>
        <taxon>Helobdella</taxon>
    </lineage>
</organism>
<keyword evidence="7 12" id="KW-1133">Transmembrane helix</keyword>
<reference evidence="14" key="3">
    <citation type="submission" date="2015-06" db="UniProtKB">
        <authorList>
            <consortium name="EnsemblMetazoa"/>
        </authorList>
    </citation>
    <scope>IDENTIFICATION</scope>
</reference>
<evidence type="ECO:0000256" key="1">
    <source>
        <dbReference type="ARBA" id="ARBA00004448"/>
    </source>
</evidence>
<dbReference type="eggNOG" id="KOG0036">
    <property type="taxonomic scope" value="Eukaryota"/>
</dbReference>
<dbReference type="InterPro" id="IPR018108">
    <property type="entry name" value="MCP_transmembrane"/>
</dbReference>
<dbReference type="OMA" id="SIWHEAR"/>
<dbReference type="OrthoDB" id="270584at2759"/>
<evidence type="ECO:0000256" key="5">
    <source>
        <dbReference type="ARBA" id="ARBA00022737"/>
    </source>
</evidence>
<keyword evidence="5" id="KW-0677">Repeat</keyword>
<dbReference type="AlphaFoldDB" id="T1G5D9"/>
<reference evidence="13 15" key="2">
    <citation type="journal article" date="2013" name="Nature">
        <title>Insights into bilaterian evolution from three spiralian genomes.</title>
        <authorList>
            <person name="Simakov O."/>
            <person name="Marletaz F."/>
            <person name="Cho S.J."/>
            <person name="Edsinger-Gonzales E."/>
            <person name="Havlak P."/>
            <person name="Hellsten U."/>
            <person name="Kuo D.H."/>
            <person name="Larsson T."/>
            <person name="Lv J."/>
            <person name="Arendt D."/>
            <person name="Savage R."/>
            <person name="Osoegawa K."/>
            <person name="de Jong P."/>
            <person name="Grimwood J."/>
            <person name="Chapman J.A."/>
            <person name="Shapiro H."/>
            <person name="Aerts A."/>
            <person name="Otillar R.P."/>
            <person name="Terry A.Y."/>
            <person name="Boore J.L."/>
            <person name="Grigoriev I.V."/>
            <person name="Lindberg D.R."/>
            <person name="Seaver E.C."/>
            <person name="Weisblat D.A."/>
            <person name="Putnam N.H."/>
            <person name="Rokhsar D.S."/>
        </authorList>
    </citation>
    <scope>NUCLEOTIDE SEQUENCE</scope>
</reference>
<accession>T1G5D9</accession>
<gene>
    <name evidence="14" type="primary">20216286</name>
    <name evidence="13" type="ORF">HELRODRAFT_84047</name>
</gene>
<dbReference type="InParanoid" id="T1G5D9"/>
<keyword evidence="9 10" id="KW-0472">Membrane</keyword>
<dbReference type="CTD" id="20216286"/>
<dbReference type="PROSITE" id="PS50920">
    <property type="entry name" value="SOLCAR"/>
    <property type="match status" value="3"/>
</dbReference>
<dbReference type="Proteomes" id="UP000015101">
    <property type="component" value="Unassembled WGS sequence"/>
</dbReference>
<dbReference type="KEGG" id="hro:HELRODRAFT_84047"/>
<dbReference type="GO" id="GO:0005743">
    <property type="term" value="C:mitochondrial inner membrane"/>
    <property type="evidence" value="ECO:0007669"/>
    <property type="project" value="UniProtKB-SubCell"/>
</dbReference>
<dbReference type="EnsemblMetazoa" id="HelroT84047">
    <property type="protein sequence ID" value="HelroP84047"/>
    <property type="gene ID" value="HelroG84047"/>
</dbReference>